<dbReference type="RefSeq" id="WP_377165333.1">
    <property type="nucleotide sequence ID" value="NZ_JBHSMQ010000002.1"/>
</dbReference>
<dbReference type="PROSITE" id="PS51257">
    <property type="entry name" value="PROKAR_LIPOPROTEIN"/>
    <property type="match status" value="1"/>
</dbReference>
<dbReference type="EMBL" id="JBHSMQ010000002">
    <property type="protein sequence ID" value="MFC5454840.1"/>
    <property type="molecule type" value="Genomic_DNA"/>
</dbReference>
<name>A0ABW0KNK5_9BACT</name>
<keyword evidence="3" id="KW-1185">Reference proteome</keyword>
<accession>A0ABW0KNK5</accession>
<reference evidence="3" key="1">
    <citation type="journal article" date="2019" name="Int. J. Syst. Evol. Microbiol.">
        <title>The Global Catalogue of Microorganisms (GCM) 10K type strain sequencing project: providing services to taxonomists for standard genome sequencing and annotation.</title>
        <authorList>
            <consortium name="The Broad Institute Genomics Platform"/>
            <consortium name="The Broad Institute Genome Sequencing Center for Infectious Disease"/>
            <person name="Wu L."/>
            <person name="Ma J."/>
        </authorList>
    </citation>
    <scope>NUCLEOTIDE SEQUENCE [LARGE SCALE GENOMIC DNA]</scope>
    <source>
        <strain evidence="3">CGMCC 4.1469</strain>
    </source>
</reference>
<organism evidence="2 3">
    <name type="scientific">Prosthecobacter fluviatilis</name>
    <dbReference type="NCBI Taxonomy" id="445931"/>
    <lineage>
        <taxon>Bacteria</taxon>
        <taxon>Pseudomonadati</taxon>
        <taxon>Verrucomicrobiota</taxon>
        <taxon>Verrucomicrobiia</taxon>
        <taxon>Verrucomicrobiales</taxon>
        <taxon>Verrucomicrobiaceae</taxon>
        <taxon>Prosthecobacter</taxon>
    </lineage>
</organism>
<evidence type="ECO:0000313" key="2">
    <source>
        <dbReference type="EMBL" id="MFC5454840.1"/>
    </source>
</evidence>
<evidence type="ECO:0000313" key="3">
    <source>
        <dbReference type="Proteomes" id="UP001596052"/>
    </source>
</evidence>
<dbReference type="Proteomes" id="UP001596052">
    <property type="component" value="Unassembled WGS sequence"/>
</dbReference>
<evidence type="ECO:0000256" key="1">
    <source>
        <dbReference type="SAM" id="SignalP"/>
    </source>
</evidence>
<keyword evidence="1" id="KW-0732">Signal</keyword>
<feature type="chain" id="PRO_5045338359" evidence="1">
    <location>
        <begin position="22"/>
        <end position="107"/>
    </location>
</feature>
<comment type="caution">
    <text evidence="2">The sequence shown here is derived from an EMBL/GenBank/DDBJ whole genome shotgun (WGS) entry which is preliminary data.</text>
</comment>
<proteinExistence type="predicted"/>
<gene>
    <name evidence="2" type="ORF">ACFQDI_08255</name>
</gene>
<protein>
    <submittedName>
        <fullName evidence="2">Uncharacterized protein</fullName>
    </submittedName>
</protein>
<sequence>MKILIQTVASLIAASLLVSCATNDHPPCRRVNAQEFMRPHTFKGIASDRFIGTSRPLSFFSKSGKAYKEIWEPGLFHGWAVIWIPVTELPPDYLAEARQKPNRTQPR</sequence>
<feature type="signal peptide" evidence="1">
    <location>
        <begin position="1"/>
        <end position="21"/>
    </location>
</feature>